<reference evidence="11 12" key="1">
    <citation type="journal article" date="2023" name="Hortic Res">
        <title>The complete reference genome for grapevine (Vitis vinifera L.) genetics and breeding.</title>
        <authorList>
            <person name="Shi X."/>
            <person name="Cao S."/>
            <person name="Wang X."/>
            <person name="Huang S."/>
            <person name="Wang Y."/>
            <person name="Liu Z."/>
            <person name="Liu W."/>
            <person name="Leng X."/>
            <person name="Peng Y."/>
            <person name="Wang N."/>
            <person name="Wang Y."/>
            <person name="Ma Z."/>
            <person name="Xu X."/>
            <person name="Zhang F."/>
            <person name="Xue H."/>
            <person name="Zhong H."/>
            <person name="Wang Y."/>
            <person name="Zhang K."/>
            <person name="Velt A."/>
            <person name="Avia K."/>
            <person name="Holtgrawe D."/>
            <person name="Grimplet J."/>
            <person name="Matus J.T."/>
            <person name="Ware D."/>
            <person name="Wu X."/>
            <person name="Wang H."/>
            <person name="Liu C."/>
            <person name="Fang Y."/>
            <person name="Rustenholz C."/>
            <person name="Cheng Z."/>
            <person name="Xiao H."/>
            <person name="Zhou Y."/>
        </authorList>
    </citation>
    <scope>NUCLEOTIDE SEQUENCE [LARGE SCALE GENOMIC DNA]</scope>
    <source>
        <strain evidence="12">cv. Pinot noir / PN40024</strain>
        <tissue evidence="11">Leaf</tissue>
    </source>
</reference>
<dbReference type="PANTHER" id="PTHR48062:SF52">
    <property type="entry name" value="RECEPTOR-LIKE PROTEIN 8-RELATED"/>
    <property type="match status" value="1"/>
</dbReference>
<evidence type="ECO:0000313" key="11">
    <source>
        <dbReference type="EMBL" id="WJZ95272.1"/>
    </source>
</evidence>
<name>A0ABY9CL06_VITVI</name>
<evidence type="ECO:0000256" key="1">
    <source>
        <dbReference type="ARBA" id="ARBA00004236"/>
    </source>
</evidence>
<keyword evidence="8" id="KW-1133">Transmembrane helix</keyword>
<comment type="subcellular location">
    <subcellularLocation>
        <location evidence="1">Cell membrane</location>
    </subcellularLocation>
    <subcellularLocation>
        <location evidence="10">Endomembrane system</location>
        <topology evidence="10">Single-pass membrane protein</topology>
    </subcellularLocation>
</comment>
<evidence type="ECO:0000256" key="9">
    <source>
        <dbReference type="ARBA" id="ARBA00023136"/>
    </source>
</evidence>
<keyword evidence="12" id="KW-1185">Reference proteome</keyword>
<keyword evidence="7" id="KW-0677">Repeat</keyword>
<protein>
    <submittedName>
        <fullName evidence="11">Uncharacterized protein</fullName>
    </submittedName>
</protein>
<evidence type="ECO:0000256" key="4">
    <source>
        <dbReference type="ARBA" id="ARBA00022614"/>
    </source>
</evidence>
<keyword evidence="5" id="KW-0812">Transmembrane</keyword>
<dbReference type="EMBL" id="CP126656">
    <property type="protein sequence ID" value="WJZ95272.1"/>
    <property type="molecule type" value="Genomic_DNA"/>
</dbReference>
<dbReference type="Proteomes" id="UP001227230">
    <property type="component" value="Chromosome 9"/>
</dbReference>
<keyword evidence="9" id="KW-0472">Membrane</keyword>
<organism evidence="11 12">
    <name type="scientific">Vitis vinifera</name>
    <name type="common">Grape</name>
    <dbReference type="NCBI Taxonomy" id="29760"/>
    <lineage>
        <taxon>Eukaryota</taxon>
        <taxon>Viridiplantae</taxon>
        <taxon>Streptophyta</taxon>
        <taxon>Embryophyta</taxon>
        <taxon>Tracheophyta</taxon>
        <taxon>Spermatophyta</taxon>
        <taxon>Magnoliopsida</taxon>
        <taxon>eudicotyledons</taxon>
        <taxon>Gunneridae</taxon>
        <taxon>Pentapetalae</taxon>
        <taxon>rosids</taxon>
        <taxon>Vitales</taxon>
        <taxon>Vitaceae</taxon>
        <taxon>Viteae</taxon>
        <taxon>Vitis</taxon>
    </lineage>
</organism>
<keyword evidence="6" id="KW-0732">Signal</keyword>
<gene>
    <name evidence="11" type="ORF">VitviT2T_014053</name>
</gene>
<evidence type="ECO:0000256" key="2">
    <source>
        <dbReference type="ARBA" id="ARBA00009592"/>
    </source>
</evidence>
<dbReference type="SUPFAM" id="SSF52058">
    <property type="entry name" value="L domain-like"/>
    <property type="match status" value="1"/>
</dbReference>
<dbReference type="InterPro" id="IPR001611">
    <property type="entry name" value="Leu-rich_rpt"/>
</dbReference>
<dbReference type="InterPro" id="IPR032675">
    <property type="entry name" value="LRR_dom_sf"/>
</dbReference>
<accession>A0ABY9CL06</accession>
<keyword evidence="4" id="KW-0433">Leucine-rich repeat</keyword>
<dbReference type="Pfam" id="PF00560">
    <property type="entry name" value="LRR_1"/>
    <property type="match status" value="3"/>
</dbReference>
<keyword evidence="3" id="KW-1003">Cell membrane</keyword>
<evidence type="ECO:0000256" key="3">
    <source>
        <dbReference type="ARBA" id="ARBA00022475"/>
    </source>
</evidence>
<proteinExistence type="inferred from homology"/>
<evidence type="ECO:0000256" key="8">
    <source>
        <dbReference type="ARBA" id="ARBA00022989"/>
    </source>
</evidence>
<dbReference type="Gene3D" id="3.80.10.10">
    <property type="entry name" value="Ribonuclease Inhibitor"/>
    <property type="match status" value="1"/>
</dbReference>
<evidence type="ECO:0000256" key="6">
    <source>
        <dbReference type="ARBA" id="ARBA00022729"/>
    </source>
</evidence>
<evidence type="ECO:0000313" key="12">
    <source>
        <dbReference type="Proteomes" id="UP001227230"/>
    </source>
</evidence>
<sequence>MSGEIPSWISNMIYLNIIVMGNNSFKGKSPPEISQLSWLEFLAISQNALSGSLPSLKSMEYLEHLHLQGNMFTGLIPRYFLNSSNLLTLDMRDNRLFGSTPNSISTLLELRIFLLRGNLFSGPIPRCFGHIPFGEMKKEDVFGRFCDSGYEGSRPIYGGYLVKYWEYSNFVYEQKDEVEFVTKNRRDSYKGGILDFISKLDLSCNNLTGETPHELGMLSWILALNLSHNQLKGSIPKEGFSLAHNNLSGRVLDMKARFGTFGENSYEDNHFLCRLMLKRKCNISIESPYLPSQPCKEKWFNFIEECIYSCYYLTCDILSMFFPYFVYN</sequence>
<dbReference type="PANTHER" id="PTHR48062">
    <property type="entry name" value="RECEPTOR-LIKE PROTEIN 14"/>
    <property type="match status" value="1"/>
</dbReference>
<evidence type="ECO:0000256" key="7">
    <source>
        <dbReference type="ARBA" id="ARBA00022737"/>
    </source>
</evidence>
<evidence type="ECO:0000256" key="10">
    <source>
        <dbReference type="ARBA" id="ARBA00037847"/>
    </source>
</evidence>
<evidence type="ECO:0000256" key="5">
    <source>
        <dbReference type="ARBA" id="ARBA00022692"/>
    </source>
</evidence>
<comment type="similarity">
    <text evidence="2">Belongs to the RLP family.</text>
</comment>
<dbReference type="InterPro" id="IPR051502">
    <property type="entry name" value="RLP_Defense_Trigger"/>
</dbReference>